<keyword evidence="2" id="KW-1185">Reference proteome</keyword>
<gene>
    <name evidence="1" type="ORF">SAMN04487865_108611</name>
</gene>
<name>A0A662ZEH6_9GAMM</name>
<evidence type="ECO:0000313" key="1">
    <source>
        <dbReference type="EMBL" id="SFK48207.1"/>
    </source>
</evidence>
<dbReference type="Pfam" id="PF05656">
    <property type="entry name" value="DUF805"/>
    <property type="match status" value="1"/>
</dbReference>
<dbReference type="EMBL" id="FOSF01000086">
    <property type="protein sequence ID" value="SFK48207.1"/>
    <property type="molecule type" value="Genomic_DNA"/>
</dbReference>
<dbReference type="RefSeq" id="WP_074841774.1">
    <property type="nucleotide sequence ID" value="NZ_CP047056.1"/>
</dbReference>
<dbReference type="GO" id="GO:0016020">
    <property type="term" value="C:membrane"/>
    <property type="evidence" value="ECO:0007669"/>
    <property type="project" value="InterPro"/>
</dbReference>
<evidence type="ECO:0000313" key="2">
    <source>
        <dbReference type="Proteomes" id="UP000243374"/>
    </source>
</evidence>
<dbReference type="Proteomes" id="UP000243374">
    <property type="component" value="Unassembled WGS sequence"/>
</dbReference>
<proteinExistence type="predicted"/>
<dbReference type="OrthoDB" id="9831082at2"/>
<sequence>MTEHYCPPRAITDKTIIKRRFYICSLIVFLIIFSISCVTSWGAQDLIDNIVSPEELLIYTVIGFMPALVLFVYAYYFLTGRLRDCGKNTYHAWFILIPLFGLGYCIYLCFPGSKEITT</sequence>
<reference evidence="1 2" key="1">
    <citation type="submission" date="2016-10" db="EMBL/GenBank/DDBJ databases">
        <authorList>
            <person name="Varghese N."/>
            <person name="Submissions S."/>
        </authorList>
    </citation>
    <scope>NUCLEOTIDE SEQUENCE [LARGE SCALE GENOMIC DNA]</scope>
    <source>
        <strain evidence="1 2">22B</strain>
    </source>
</reference>
<protein>
    <submittedName>
        <fullName evidence="1">Uncharacterized protein</fullName>
    </submittedName>
</protein>
<dbReference type="InterPro" id="IPR008523">
    <property type="entry name" value="DUF805"/>
</dbReference>
<accession>A0A662ZEH6</accession>
<dbReference type="AlphaFoldDB" id="A0A662ZEH6"/>
<organism evidence="1 2">
    <name type="scientific">Succinivibrio dextrinosolvens</name>
    <dbReference type="NCBI Taxonomy" id="83771"/>
    <lineage>
        <taxon>Bacteria</taxon>
        <taxon>Pseudomonadati</taxon>
        <taxon>Pseudomonadota</taxon>
        <taxon>Gammaproteobacteria</taxon>
        <taxon>Aeromonadales</taxon>
        <taxon>Succinivibrionaceae</taxon>
        <taxon>Succinivibrio</taxon>
    </lineage>
</organism>